<reference evidence="3 4" key="1">
    <citation type="submission" date="2020-08" db="EMBL/GenBank/DDBJ databases">
        <title>Genomic Encyclopedia of Type Strains, Phase IV (KMG-IV): sequencing the most valuable type-strain genomes for metagenomic binning, comparative biology and taxonomic classification.</title>
        <authorList>
            <person name="Goeker M."/>
        </authorList>
    </citation>
    <scope>NUCLEOTIDE SEQUENCE [LARGE SCALE GENOMIC DNA]</scope>
    <source>
        <strain evidence="3 4">YIM 65646</strain>
    </source>
</reference>
<dbReference type="GO" id="GO:0080120">
    <property type="term" value="P:CAAX-box protein maturation"/>
    <property type="evidence" value="ECO:0007669"/>
    <property type="project" value="UniProtKB-ARBA"/>
</dbReference>
<feature type="transmembrane region" description="Helical" evidence="1">
    <location>
        <begin position="246"/>
        <end position="264"/>
    </location>
</feature>
<feature type="transmembrane region" description="Helical" evidence="1">
    <location>
        <begin position="64"/>
        <end position="83"/>
    </location>
</feature>
<feature type="transmembrane region" description="Helical" evidence="1">
    <location>
        <begin position="193"/>
        <end position="209"/>
    </location>
</feature>
<gene>
    <name evidence="3" type="ORF">HNR73_007431</name>
</gene>
<keyword evidence="1" id="KW-1133">Transmembrane helix</keyword>
<evidence type="ECO:0000259" key="2">
    <source>
        <dbReference type="Pfam" id="PF02517"/>
    </source>
</evidence>
<feature type="transmembrane region" description="Helical" evidence="1">
    <location>
        <begin position="7"/>
        <end position="30"/>
    </location>
</feature>
<organism evidence="3 4">
    <name type="scientific">Phytomonospora endophytica</name>
    <dbReference type="NCBI Taxonomy" id="714109"/>
    <lineage>
        <taxon>Bacteria</taxon>
        <taxon>Bacillati</taxon>
        <taxon>Actinomycetota</taxon>
        <taxon>Actinomycetes</taxon>
        <taxon>Micromonosporales</taxon>
        <taxon>Micromonosporaceae</taxon>
        <taxon>Phytomonospora</taxon>
    </lineage>
</organism>
<feature type="transmembrane region" description="Helical" evidence="1">
    <location>
        <begin position="216"/>
        <end position="240"/>
    </location>
</feature>
<sequence>MRPGVSAVLISALTALGYLAAVAVTGYVIAAVRTAVDQWRTAGEITGPAISQAIGATAPTASPWAWIAVDAIVLLLCWRAFGAPTAGAAALDRNLMVWVLAVVTGLQLAYFALTRLLDTGGGWLVVPARAQDTGLDSLTATPTALVLLAVLHPVAVELLFRGVITDRLGTGGLSAPAVVAVSALLFAIVQPTVPLAIVGAVFGLAAGVLRHRTASVAAAVTAHYAFVFAGAVVWAGTGLIATDTALLAAALAGVALAGFSALLADRRARVALPPGGTP</sequence>
<keyword evidence="3" id="KW-0645">Protease</keyword>
<feature type="transmembrane region" description="Helical" evidence="1">
    <location>
        <begin position="168"/>
        <end position="187"/>
    </location>
</feature>
<protein>
    <submittedName>
        <fullName evidence="3">Membrane protease YdiL (CAAX protease family)</fullName>
    </submittedName>
</protein>
<dbReference type="InterPro" id="IPR003675">
    <property type="entry name" value="Rce1/LyrA-like_dom"/>
</dbReference>
<comment type="caution">
    <text evidence="3">The sequence shown here is derived from an EMBL/GenBank/DDBJ whole genome shotgun (WGS) entry which is preliminary data.</text>
</comment>
<dbReference type="RefSeq" id="WP_184792622.1">
    <property type="nucleotide sequence ID" value="NZ_BONT01000089.1"/>
</dbReference>
<dbReference type="GO" id="GO:0004175">
    <property type="term" value="F:endopeptidase activity"/>
    <property type="evidence" value="ECO:0007669"/>
    <property type="project" value="UniProtKB-ARBA"/>
</dbReference>
<feature type="domain" description="CAAX prenyl protease 2/Lysostaphin resistance protein A-like" evidence="2">
    <location>
        <begin position="143"/>
        <end position="227"/>
    </location>
</feature>
<dbReference type="AlphaFoldDB" id="A0A841FUT7"/>
<accession>A0A841FUT7</accession>
<evidence type="ECO:0000313" key="4">
    <source>
        <dbReference type="Proteomes" id="UP000548476"/>
    </source>
</evidence>
<keyword evidence="4" id="KW-1185">Reference proteome</keyword>
<feature type="transmembrane region" description="Helical" evidence="1">
    <location>
        <begin position="137"/>
        <end position="156"/>
    </location>
</feature>
<proteinExistence type="predicted"/>
<keyword evidence="1" id="KW-0812">Transmembrane</keyword>
<dbReference type="Proteomes" id="UP000548476">
    <property type="component" value="Unassembled WGS sequence"/>
</dbReference>
<dbReference type="GO" id="GO:0006508">
    <property type="term" value="P:proteolysis"/>
    <property type="evidence" value="ECO:0007669"/>
    <property type="project" value="UniProtKB-KW"/>
</dbReference>
<feature type="transmembrane region" description="Helical" evidence="1">
    <location>
        <begin position="95"/>
        <end position="117"/>
    </location>
</feature>
<dbReference type="Pfam" id="PF02517">
    <property type="entry name" value="Rce1-like"/>
    <property type="match status" value="1"/>
</dbReference>
<dbReference type="EMBL" id="JACHGT010000023">
    <property type="protein sequence ID" value="MBB6039534.1"/>
    <property type="molecule type" value="Genomic_DNA"/>
</dbReference>
<keyword evidence="3" id="KW-0378">Hydrolase</keyword>
<evidence type="ECO:0000313" key="3">
    <source>
        <dbReference type="EMBL" id="MBB6039534.1"/>
    </source>
</evidence>
<evidence type="ECO:0000256" key="1">
    <source>
        <dbReference type="SAM" id="Phobius"/>
    </source>
</evidence>
<keyword evidence="1" id="KW-0472">Membrane</keyword>
<name>A0A841FUT7_9ACTN</name>